<reference evidence="2" key="2">
    <citation type="submission" date="2015-01" db="EMBL/GenBank/DDBJ databases">
        <title>Evolutionary Origins and Diversification of the Mycorrhizal Mutualists.</title>
        <authorList>
            <consortium name="DOE Joint Genome Institute"/>
            <consortium name="Mycorrhizal Genomics Consortium"/>
            <person name="Kohler A."/>
            <person name="Kuo A."/>
            <person name="Nagy L.G."/>
            <person name="Floudas D."/>
            <person name="Copeland A."/>
            <person name="Barry K.W."/>
            <person name="Cichocki N."/>
            <person name="Veneault-Fourrey C."/>
            <person name="LaButti K."/>
            <person name="Lindquist E.A."/>
            <person name="Lipzen A."/>
            <person name="Lundell T."/>
            <person name="Morin E."/>
            <person name="Murat C."/>
            <person name="Riley R."/>
            <person name="Ohm R."/>
            <person name="Sun H."/>
            <person name="Tunlid A."/>
            <person name="Henrissat B."/>
            <person name="Grigoriev I.V."/>
            <person name="Hibbett D.S."/>
            <person name="Martin F."/>
        </authorList>
    </citation>
    <scope>NUCLEOTIDE SEQUENCE [LARGE SCALE GENOMIC DNA]</scope>
    <source>
        <strain evidence="2">Ve08.2h10</strain>
    </source>
</reference>
<organism evidence="1 2">
    <name type="scientific">Paxillus rubicundulus Ve08.2h10</name>
    <dbReference type="NCBI Taxonomy" id="930991"/>
    <lineage>
        <taxon>Eukaryota</taxon>
        <taxon>Fungi</taxon>
        <taxon>Dikarya</taxon>
        <taxon>Basidiomycota</taxon>
        <taxon>Agaricomycotina</taxon>
        <taxon>Agaricomycetes</taxon>
        <taxon>Agaricomycetidae</taxon>
        <taxon>Boletales</taxon>
        <taxon>Paxilineae</taxon>
        <taxon>Paxillaceae</taxon>
        <taxon>Paxillus</taxon>
    </lineage>
</organism>
<reference evidence="1 2" key="1">
    <citation type="submission" date="2014-04" db="EMBL/GenBank/DDBJ databases">
        <authorList>
            <consortium name="DOE Joint Genome Institute"/>
            <person name="Kuo A."/>
            <person name="Kohler A."/>
            <person name="Jargeat P."/>
            <person name="Nagy L.G."/>
            <person name="Floudas D."/>
            <person name="Copeland A."/>
            <person name="Barry K.W."/>
            <person name="Cichocki N."/>
            <person name="Veneault-Fourrey C."/>
            <person name="LaButti K."/>
            <person name="Lindquist E.A."/>
            <person name="Lipzen A."/>
            <person name="Lundell T."/>
            <person name="Morin E."/>
            <person name="Murat C."/>
            <person name="Sun H."/>
            <person name="Tunlid A."/>
            <person name="Henrissat B."/>
            <person name="Grigoriev I.V."/>
            <person name="Hibbett D.S."/>
            <person name="Martin F."/>
            <person name="Nordberg H.P."/>
            <person name="Cantor M.N."/>
            <person name="Hua S.X."/>
        </authorList>
    </citation>
    <scope>NUCLEOTIDE SEQUENCE [LARGE SCALE GENOMIC DNA]</scope>
    <source>
        <strain evidence="1 2">Ve08.2h10</strain>
    </source>
</reference>
<dbReference type="HOGENOM" id="CLU_3107079_0_0_1"/>
<evidence type="ECO:0000313" key="1">
    <source>
        <dbReference type="EMBL" id="KIK74121.1"/>
    </source>
</evidence>
<accession>A0A0D0CT00</accession>
<dbReference type="InParanoid" id="A0A0D0CT00"/>
<evidence type="ECO:0000313" key="2">
    <source>
        <dbReference type="Proteomes" id="UP000054538"/>
    </source>
</evidence>
<dbReference type="AlphaFoldDB" id="A0A0D0CT00"/>
<protein>
    <submittedName>
        <fullName evidence="1">Uncharacterized protein</fullName>
    </submittedName>
</protein>
<name>A0A0D0CT00_9AGAM</name>
<dbReference type="EMBL" id="KN829145">
    <property type="protein sequence ID" value="KIK74121.1"/>
    <property type="molecule type" value="Genomic_DNA"/>
</dbReference>
<keyword evidence="2" id="KW-1185">Reference proteome</keyword>
<sequence length="51" mass="5587">MSSERALELRVDLPGGGAEVNLGQPYLNIVKQQLSQTPNQSALVCRESPEY</sequence>
<dbReference type="Proteomes" id="UP000054538">
    <property type="component" value="Unassembled WGS sequence"/>
</dbReference>
<gene>
    <name evidence="1" type="ORF">PAXRUDRAFT_20190</name>
</gene>
<proteinExistence type="predicted"/>